<evidence type="ECO:0000313" key="2">
    <source>
        <dbReference type="EMBL" id="SBS93935.1"/>
    </source>
</evidence>
<name>A0A1A8WRJ1_PLAOA</name>
<feature type="transmembrane region" description="Helical" evidence="1">
    <location>
        <begin position="274"/>
        <end position="292"/>
    </location>
</feature>
<proteinExistence type="predicted"/>
<organism evidence="2 3">
    <name type="scientific">Plasmodium ovale curtisi</name>
    <dbReference type="NCBI Taxonomy" id="864141"/>
    <lineage>
        <taxon>Eukaryota</taxon>
        <taxon>Sar</taxon>
        <taxon>Alveolata</taxon>
        <taxon>Apicomplexa</taxon>
        <taxon>Aconoidasida</taxon>
        <taxon>Haemosporida</taxon>
        <taxon>Plasmodiidae</taxon>
        <taxon>Plasmodium</taxon>
        <taxon>Plasmodium (Plasmodium)</taxon>
    </lineage>
</organism>
<sequence>MSGEDNLTCIYTEGEETYEFFNYADKNIPYDVLNKDYTSTMSSSSFCNLSKNDIQDNLSEFTRVCKIFEQLIKSLFHGKPENVVNNSSRSEYMNYWLNNELKKINGNSICVKNFYRTITSKNNGNAVLRQLNNKIRDIKYNELDKMNILNNLYKEYYEINRLLKTENPDEEKCRNHATTCIEIYKQGERKCTRTESKFCKELSNFKDKYGKIDLCAYQIEGWADKTIPPLTNDQRVPLQDCERKTIMLQVKKPQGHDSLPDDIQDTTDTNVKTMIIGVFVFLGISFILFTLYKFTAFGSYLQSGIRSKKIVKDNLTDNMNELIHTSGYEHLNSEDISYNITYNSVNIP</sequence>
<dbReference type="Pfam" id="PF05795">
    <property type="entry name" value="Plasmodium_Vir"/>
    <property type="match status" value="2"/>
</dbReference>
<protein>
    <submittedName>
        <fullName evidence="2">PIR Superfamily Protein</fullName>
    </submittedName>
</protein>
<keyword evidence="1" id="KW-0812">Transmembrane</keyword>
<accession>A0A1A8WRJ1</accession>
<dbReference type="InterPro" id="IPR008780">
    <property type="entry name" value="Plasmodium_Vir"/>
</dbReference>
<dbReference type="AlphaFoldDB" id="A0A1A8WRJ1"/>
<evidence type="ECO:0000256" key="1">
    <source>
        <dbReference type="SAM" id="Phobius"/>
    </source>
</evidence>
<keyword evidence="1" id="KW-1133">Transmembrane helix</keyword>
<reference evidence="3" key="1">
    <citation type="submission" date="2016-05" db="EMBL/GenBank/DDBJ databases">
        <authorList>
            <person name="Naeem Raeece"/>
        </authorList>
    </citation>
    <scope>NUCLEOTIDE SEQUENCE [LARGE SCALE GENOMIC DNA]</scope>
</reference>
<dbReference type="EMBL" id="FLQU01001658">
    <property type="protein sequence ID" value="SBS93935.1"/>
    <property type="molecule type" value="Genomic_DNA"/>
</dbReference>
<gene>
    <name evidence="2" type="ORF">POVCU2_0084570</name>
</gene>
<dbReference type="Proteomes" id="UP000078560">
    <property type="component" value="Unassembled WGS sequence"/>
</dbReference>
<keyword evidence="1" id="KW-0472">Membrane</keyword>
<evidence type="ECO:0000313" key="3">
    <source>
        <dbReference type="Proteomes" id="UP000078560"/>
    </source>
</evidence>